<evidence type="ECO:0000313" key="3">
    <source>
        <dbReference type="Proteomes" id="UP000266327"/>
    </source>
</evidence>
<dbReference type="Proteomes" id="UP000266327">
    <property type="component" value="Unassembled WGS sequence"/>
</dbReference>
<organism evidence="2 3">
    <name type="scientific">Noviherbaspirillum sedimenti</name>
    <dbReference type="NCBI Taxonomy" id="2320865"/>
    <lineage>
        <taxon>Bacteria</taxon>
        <taxon>Pseudomonadati</taxon>
        <taxon>Pseudomonadota</taxon>
        <taxon>Betaproteobacteria</taxon>
        <taxon>Burkholderiales</taxon>
        <taxon>Oxalobacteraceae</taxon>
        <taxon>Noviherbaspirillum</taxon>
    </lineage>
</organism>
<keyword evidence="3" id="KW-1185">Reference proteome</keyword>
<dbReference type="OrthoDB" id="8685546at2"/>
<sequence>MNRRKFLSASSLGLAALPTVAPAQTAAKSAPGPALLTVTDVAVRANRGPLDPALDQMMHKQGIKFDKAHTFDFAAIAALPAVSIKPTLEYDARPHTLSGPLLSDVVTAAGAPDMASARLLLRAVDGYAVVISLADARKYRFIVATHLDGRPMPLGGLGPLWAVYDADRFPGMAAKPLNQRFTLCPWALYHIDVLSATPVA</sequence>
<accession>A0A3A3GRE7</accession>
<evidence type="ECO:0000256" key="1">
    <source>
        <dbReference type="SAM" id="SignalP"/>
    </source>
</evidence>
<keyword evidence="1" id="KW-0732">Signal</keyword>
<comment type="caution">
    <text evidence="2">The sequence shown here is derived from an EMBL/GenBank/DDBJ whole genome shotgun (WGS) entry which is preliminary data.</text>
</comment>
<feature type="signal peptide" evidence="1">
    <location>
        <begin position="1"/>
        <end position="23"/>
    </location>
</feature>
<gene>
    <name evidence="2" type="ORF">D3878_19610</name>
</gene>
<reference evidence="3" key="1">
    <citation type="submission" date="2018-09" db="EMBL/GenBank/DDBJ databases">
        <authorList>
            <person name="Zhu H."/>
        </authorList>
    </citation>
    <scope>NUCLEOTIDE SEQUENCE [LARGE SCALE GENOMIC DNA]</scope>
    <source>
        <strain evidence="3">K1S02-23</strain>
    </source>
</reference>
<dbReference type="SUPFAM" id="SSF56524">
    <property type="entry name" value="Oxidoreductase molybdopterin-binding domain"/>
    <property type="match status" value="1"/>
</dbReference>
<feature type="chain" id="PRO_5017449720" evidence="1">
    <location>
        <begin position="24"/>
        <end position="200"/>
    </location>
</feature>
<dbReference type="Gene3D" id="3.90.420.10">
    <property type="entry name" value="Oxidoreductase, molybdopterin-binding domain"/>
    <property type="match status" value="1"/>
</dbReference>
<name>A0A3A3GRE7_9BURK</name>
<dbReference type="EMBL" id="QYUQ01000002">
    <property type="protein sequence ID" value="RJG03530.1"/>
    <property type="molecule type" value="Genomic_DNA"/>
</dbReference>
<proteinExistence type="predicted"/>
<dbReference type="AlphaFoldDB" id="A0A3A3GRE7"/>
<evidence type="ECO:0000313" key="2">
    <source>
        <dbReference type="EMBL" id="RJG03530.1"/>
    </source>
</evidence>
<protein>
    <submittedName>
        <fullName evidence="2">Molybdopterin-dependent oxidoreductase</fullName>
    </submittedName>
</protein>
<dbReference type="InterPro" id="IPR036374">
    <property type="entry name" value="OxRdtase_Mopterin-bd_sf"/>
</dbReference>
<dbReference type="RefSeq" id="WP_119787022.1">
    <property type="nucleotide sequence ID" value="NZ_QYUQ01000002.1"/>
</dbReference>